<name>A0A915D958_9BILA</name>
<evidence type="ECO:0000313" key="2">
    <source>
        <dbReference type="Proteomes" id="UP000887574"/>
    </source>
</evidence>
<evidence type="ECO:0000256" key="1">
    <source>
        <dbReference type="SAM" id="MobiDB-lite"/>
    </source>
</evidence>
<keyword evidence="2" id="KW-1185">Reference proteome</keyword>
<dbReference type="Proteomes" id="UP000887574">
    <property type="component" value="Unplaced"/>
</dbReference>
<feature type="region of interest" description="Disordered" evidence="1">
    <location>
        <begin position="101"/>
        <end position="124"/>
    </location>
</feature>
<dbReference type="WBParaSite" id="jg16753">
    <property type="protein sequence ID" value="jg16753"/>
    <property type="gene ID" value="jg16753"/>
</dbReference>
<dbReference type="AlphaFoldDB" id="A0A915D958"/>
<evidence type="ECO:0000313" key="3">
    <source>
        <dbReference type="WBParaSite" id="jg16753"/>
    </source>
</evidence>
<protein>
    <submittedName>
        <fullName evidence="3">Uncharacterized protein</fullName>
    </submittedName>
</protein>
<sequence length="124" mass="13962">MLTSNTEGFCWYMTPFPVIRKSDLVTNLTSVPLVHIRQTEFKLVINFSFSESSNTDKSPVWSALSLGGLRGTHHQQQLRSMCVLSIWLVVSAHYSFSNRIPMAGQQQDEEEEKLDSLVGEGKGQ</sequence>
<organism evidence="2 3">
    <name type="scientific">Ditylenchus dipsaci</name>
    <dbReference type="NCBI Taxonomy" id="166011"/>
    <lineage>
        <taxon>Eukaryota</taxon>
        <taxon>Metazoa</taxon>
        <taxon>Ecdysozoa</taxon>
        <taxon>Nematoda</taxon>
        <taxon>Chromadorea</taxon>
        <taxon>Rhabditida</taxon>
        <taxon>Tylenchina</taxon>
        <taxon>Tylenchomorpha</taxon>
        <taxon>Sphaerularioidea</taxon>
        <taxon>Anguinidae</taxon>
        <taxon>Anguininae</taxon>
        <taxon>Ditylenchus</taxon>
    </lineage>
</organism>
<proteinExistence type="predicted"/>
<accession>A0A915D958</accession>
<reference evidence="3" key="1">
    <citation type="submission" date="2022-11" db="UniProtKB">
        <authorList>
            <consortium name="WormBaseParasite"/>
        </authorList>
    </citation>
    <scope>IDENTIFICATION</scope>
</reference>